<reference evidence="1" key="1">
    <citation type="submission" date="2021-01" db="EMBL/GenBank/DDBJ databases">
        <authorList>
            <consortium name="Genoscope - CEA"/>
            <person name="William W."/>
        </authorList>
    </citation>
    <scope>NUCLEOTIDE SEQUENCE</scope>
</reference>
<dbReference type="Proteomes" id="UP000683925">
    <property type="component" value="Unassembled WGS sequence"/>
</dbReference>
<dbReference type="AlphaFoldDB" id="A0A8S1RZI5"/>
<comment type="caution">
    <text evidence="1">The sequence shown here is derived from an EMBL/GenBank/DDBJ whole genome shotgun (WGS) entry which is preliminary data.</text>
</comment>
<dbReference type="EMBL" id="CAJJDP010000001">
    <property type="protein sequence ID" value="CAD8132505.1"/>
    <property type="molecule type" value="Genomic_DNA"/>
</dbReference>
<organism evidence="1 2">
    <name type="scientific">Paramecium octaurelia</name>
    <dbReference type="NCBI Taxonomy" id="43137"/>
    <lineage>
        <taxon>Eukaryota</taxon>
        <taxon>Sar</taxon>
        <taxon>Alveolata</taxon>
        <taxon>Ciliophora</taxon>
        <taxon>Intramacronucleata</taxon>
        <taxon>Oligohymenophorea</taxon>
        <taxon>Peniculida</taxon>
        <taxon>Parameciidae</taxon>
        <taxon>Paramecium</taxon>
    </lineage>
</organism>
<protein>
    <submittedName>
        <fullName evidence="1">Uncharacterized protein</fullName>
    </submittedName>
</protein>
<name>A0A8S1RZI5_PAROT</name>
<sequence length="85" mass="10006">MEIEDIKEAISFESITCRQTTKEIEVVKMGQTKEKPFKAKLQITFTVDNEIIYLYDGINLRKEYILDSQDNPQILANMDQIQHRI</sequence>
<accession>A0A8S1RZI5</accession>
<gene>
    <name evidence="1" type="ORF">POCTA_138.1.T0030470</name>
</gene>
<evidence type="ECO:0000313" key="1">
    <source>
        <dbReference type="EMBL" id="CAD8132505.1"/>
    </source>
</evidence>
<evidence type="ECO:0000313" key="2">
    <source>
        <dbReference type="Proteomes" id="UP000683925"/>
    </source>
</evidence>
<proteinExistence type="predicted"/>
<keyword evidence="2" id="KW-1185">Reference proteome</keyword>